<organism evidence="1">
    <name type="scientific">bioreactor metagenome</name>
    <dbReference type="NCBI Taxonomy" id="1076179"/>
    <lineage>
        <taxon>unclassified sequences</taxon>
        <taxon>metagenomes</taxon>
        <taxon>ecological metagenomes</taxon>
    </lineage>
</organism>
<dbReference type="AlphaFoldDB" id="A0A645G827"/>
<proteinExistence type="predicted"/>
<reference evidence="1" key="1">
    <citation type="submission" date="2019-08" db="EMBL/GenBank/DDBJ databases">
        <authorList>
            <person name="Kucharzyk K."/>
            <person name="Murdoch R.W."/>
            <person name="Higgins S."/>
            <person name="Loffler F."/>
        </authorList>
    </citation>
    <scope>NUCLEOTIDE SEQUENCE</scope>
</reference>
<evidence type="ECO:0000313" key="1">
    <source>
        <dbReference type="EMBL" id="MPN23067.1"/>
    </source>
</evidence>
<accession>A0A645G827</accession>
<comment type="caution">
    <text evidence="1">The sequence shown here is derived from an EMBL/GenBank/DDBJ whole genome shotgun (WGS) entry which is preliminary data.</text>
</comment>
<name>A0A645G827_9ZZZZ</name>
<protein>
    <submittedName>
        <fullName evidence="1">Uncharacterized protein</fullName>
    </submittedName>
</protein>
<sequence>MGNDPDRALPGPVPLGHYVRPDDVRVESVRRVISLHGIEALQERLYVIRPRQLPGASVGRPYGRYADYPGNIGSHG</sequence>
<dbReference type="EMBL" id="VSSQ01071467">
    <property type="protein sequence ID" value="MPN23067.1"/>
    <property type="molecule type" value="Genomic_DNA"/>
</dbReference>
<gene>
    <name evidence="1" type="ORF">SDC9_170452</name>
</gene>